<sequence>MATPAVAHNDLVPGTVHLVDVADEAQNAKHAADRKDIVLVPRPSADPEDPLNWSRRRKSLAIGLAFLYTGVGIGIPSTLHYSVLADITRDTGITTAQLVQGTGLNFLLTGWACLLWQPVALTYGRRGVYVISCLCMVPIMVWTAYTRTAGEWYANRILLGLFASPVESLPEVSVPDLFFAHERGTHMGMYAFILFGSNFVSPLIAGWFNDAYGWRWTMLFGAIISAVCAVILFFGLEETIYFRSTVEGQELEIADSRQSVEASLDSDEKDGKDTKMDDVTHNSVTTVPSFPPPRTYWQKLALFVRMPGRPSNKQMFTMMYRPLLIMLWFPCTDWAGFLYGINLSWYNVLNGTASPVLSAPPYNWPSALVGSAYVAPIIGAAIAAVWSGTIADKLTIRLARRNKGIREPEQRLWPLLLSGTMATAGLITWGVGAYYGVSWVGLCFGLGMLTFGVVTGGSIAISYNVDCFKELGGESMISVIIIRNTLGFGFSYAITPWYTNQGLKNCFIAAGFVSLACTFSFLLMIVFGKNLRRFSREKYWEYVATSVVAVDH</sequence>
<evidence type="ECO:0000313" key="8">
    <source>
        <dbReference type="Proteomes" id="UP000194127"/>
    </source>
</evidence>
<dbReference type="OrthoDB" id="5215911at2759"/>
<dbReference type="SUPFAM" id="SSF103473">
    <property type="entry name" value="MFS general substrate transporter"/>
    <property type="match status" value="1"/>
</dbReference>
<evidence type="ECO:0000256" key="1">
    <source>
        <dbReference type="ARBA" id="ARBA00004141"/>
    </source>
</evidence>
<reference evidence="7 8" key="1">
    <citation type="submission" date="2017-04" db="EMBL/GenBank/DDBJ databases">
        <title>Genome Sequence of the Model Brown-Rot Fungus Postia placenta SB12.</title>
        <authorList>
            <consortium name="DOE Joint Genome Institute"/>
            <person name="Gaskell J."/>
            <person name="Kersten P."/>
            <person name="Larrondo L.F."/>
            <person name="Canessa P."/>
            <person name="Martinez D."/>
            <person name="Hibbett D."/>
            <person name="Schmoll M."/>
            <person name="Kubicek C.P."/>
            <person name="Martinez A.T."/>
            <person name="Yadav J."/>
            <person name="Master E."/>
            <person name="Magnuson J.K."/>
            <person name="James T."/>
            <person name="Yaver D."/>
            <person name="Berka R."/>
            <person name="Labutti K."/>
            <person name="Lipzen A."/>
            <person name="Aerts A."/>
            <person name="Barry K."/>
            <person name="Henrissat B."/>
            <person name="Blanchette R."/>
            <person name="Grigoriev I."/>
            <person name="Cullen D."/>
        </authorList>
    </citation>
    <scope>NUCLEOTIDE SEQUENCE [LARGE SCALE GENOMIC DNA]</scope>
    <source>
        <strain evidence="7 8">MAD-698-R-SB12</strain>
    </source>
</reference>
<feature type="transmembrane region" description="Helical" evidence="6">
    <location>
        <begin position="214"/>
        <end position="236"/>
    </location>
</feature>
<evidence type="ECO:0000256" key="3">
    <source>
        <dbReference type="ARBA" id="ARBA00022989"/>
    </source>
</evidence>
<proteinExistence type="predicted"/>
<dbReference type="GeneID" id="36330866"/>
<feature type="compositionally biased region" description="Basic and acidic residues" evidence="5">
    <location>
        <begin position="269"/>
        <end position="278"/>
    </location>
</feature>
<keyword evidence="8" id="KW-1185">Reference proteome</keyword>
<dbReference type="RefSeq" id="XP_024337819.1">
    <property type="nucleotide sequence ID" value="XM_024485917.1"/>
</dbReference>
<dbReference type="GO" id="GO:0005886">
    <property type="term" value="C:plasma membrane"/>
    <property type="evidence" value="ECO:0007669"/>
    <property type="project" value="TreeGrafter"/>
</dbReference>
<evidence type="ECO:0000256" key="6">
    <source>
        <dbReference type="SAM" id="Phobius"/>
    </source>
</evidence>
<feature type="transmembrane region" description="Helical" evidence="6">
    <location>
        <begin position="98"/>
        <end position="116"/>
    </location>
</feature>
<feature type="transmembrane region" description="Helical" evidence="6">
    <location>
        <begin position="507"/>
        <end position="528"/>
    </location>
</feature>
<dbReference type="PANTHER" id="PTHR23502">
    <property type="entry name" value="MAJOR FACILITATOR SUPERFAMILY"/>
    <property type="match status" value="1"/>
</dbReference>
<dbReference type="InterPro" id="IPR036259">
    <property type="entry name" value="MFS_trans_sf"/>
</dbReference>
<evidence type="ECO:0000313" key="7">
    <source>
        <dbReference type="EMBL" id="OSX61025.1"/>
    </source>
</evidence>
<dbReference type="InterPro" id="IPR011701">
    <property type="entry name" value="MFS"/>
</dbReference>
<accession>A0A1X6MXC1</accession>
<keyword evidence="3 6" id="KW-1133">Transmembrane helix</keyword>
<dbReference type="STRING" id="670580.A0A1X6MXC1"/>
<evidence type="ECO:0008006" key="9">
    <source>
        <dbReference type="Google" id="ProtNLM"/>
    </source>
</evidence>
<feature type="transmembrane region" description="Helical" evidence="6">
    <location>
        <begin position="412"/>
        <end position="431"/>
    </location>
</feature>
<feature type="region of interest" description="Disordered" evidence="5">
    <location>
        <begin position="257"/>
        <end position="278"/>
    </location>
</feature>
<name>A0A1X6MXC1_9APHY</name>
<keyword evidence="2 6" id="KW-0812">Transmembrane</keyword>
<feature type="transmembrane region" description="Helical" evidence="6">
    <location>
        <begin position="437"/>
        <end position="463"/>
    </location>
</feature>
<organism evidence="7 8">
    <name type="scientific">Postia placenta MAD-698-R-SB12</name>
    <dbReference type="NCBI Taxonomy" id="670580"/>
    <lineage>
        <taxon>Eukaryota</taxon>
        <taxon>Fungi</taxon>
        <taxon>Dikarya</taxon>
        <taxon>Basidiomycota</taxon>
        <taxon>Agaricomycotina</taxon>
        <taxon>Agaricomycetes</taxon>
        <taxon>Polyporales</taxon>
        <taxon>Adustoporiaceae</taxon>
        <taxon>Rhodonia</taxon>
    </lineage>
</organism>
<dbReference type="GO" id="GO:0022857">
    <property type="term" value="F:transmembrane transporter activity"/>
    <property type="evidence" value="ECO:0007669"/>
    <property type="project" value="InterPro"/>
</dbReference>
<keyword evidence="4 6" id="KW-0472">Membrane</keyword>
<feature type="transmembrane region" description="Helical" evidence="6">
    <location>
        <begin position="366"/>
        <end position="391"/>
    </location>
</feature>
<feature type="transmembrane region" description="Helical" evidence="6">
    <location>
        <begin position="60"/>
        <end position="78"/>
    </location>
</feature>
<feature type="transmembrane region" description="Helical" evidence="6">
    <location>
        <begin position="475"/>
        <end position="495"/>
    </location>
</feature>
<dbReference type="PANTHER" id="PTHR23502:SF30">
    <property type="entry name" value="TRANSPORTER, PUTATIVE (AFU_ORTHOLOGUE AFUA_8G04702)-RELATED"/>
    <property type="match status" value="1"/>
</dbReference>
<evidence type="ECO:0000256" key="4">
    <source>
        <dbReference type="ARBA" id="ARBA00023136"/>
    </source>
</evidence>
<dbReference type="EMBL" id="KZ110599">
    <property type="protein sequence ID" value="OSX61025.1"/>
    <property type="molecule type" value="Genomic_DNA"/>
</dbReference>
<dbReference type="AlphaFoldDB" id="A0A1X6MXC1"/>
<feature type="transmembrane region" description="Helical" evidence="6">
    <location>
        <begin position="128"/>
        <end position="145"/>
    </location>
</feature>
<comment type="subcellular location">
    <subcellularLocation>
        <location evidence="1">Membrane</location>
        <topology evidence="1">Multi-pass membrane protein</topology>
    </subcellularLocation>
</comment>
<evidence type="ECO:0000256" key="2">
    <source>
        <dbReference type="ARBA" id="ARBA00022692"/>
    </source>
</evidence>
<evidence type="ECO:0000256" key="5">
    <source>
        <dbReference type="SAM" id="MobiDB-lite"/>
    </source>
</evidence>
<dbReference type="Proteomes" id="UP000194127">
    <property type="component" value="Unassembled WGS sequence"/>
</dbReference>
<dbReference type="Pfam" id="PF07690">
    <property type="entry name" value="MFS_1"/>
    <property type="match status" value="1"/>
</dbReference>
<gene>
    <name evidence="7" type="ORF">POSPLADRAFT_1146335</name>
</gene>
<protein>
    <recommendedName>
        <fullName evidence="9">Major facilitator superfamily (MFS) profile domain-containing protein</fullName>
    </recommendedName>
</protein>
<feature type="transmembrane region" description="Helical" evidence="6">
    <location>
        <begin position="323"/>
        <end position="346"/>
    </location>
</feature>
<dbReference type="Gene3D" id="1.20.1250.20">
    <property type="entry name" value="MFS general substrate transporter like domains"/>
    <property type="match status" value="1"/>
</dbReference>